<dbReference type="CDD" id="cd10845">
    <property type="entry name" value="DSRM_RNAse_III_family"/>
    <property type="match status" value="1"/>
</dbReference>
<dbReference type="GO" id="GO:0006397">
    <property type="term" value="P:mRNA processing"/>
    <property type="evidence" value="ECO:0007669"/>
    <property type="project" value="UniProtKB-UniRule"/>
</dbReference>
<dbReference type="InterPro" id="IPR014720">
    <property type="entry name" value="dsRBD_dom"/>
</dbReference>
<evidence type="ECO:0000256" key="15">
    <source>
        <dbReference type="HAMAP-Rule" id="MF_00104"/>
    </source>
</evidence>
<evidence type="ECO:0000256" key="9">
    <source>
        <dbReference type="ARBA" id="ARBA00022722"/>
    </source>
</evidence>
<keyword evidence="14 15" id="KW-0694">RNA-binding</keyword>
<keyword evidence="6 15" id="KW-0698">rRNA processing</keyword>
<comment type="catalytic activity">
    <reaction evidence="1 15">
        <text>Endonucleolytic cleavage to 5'-phosphomonoester.</text>
        <dbReference type="EC" id="3.1.26.3"/>
    </reaction>
</comment>
<dbReference type="PANTHER" id="PTHR11207:SF0">
    <property type="entry name" value="RIBONUCLEASE 3"/>
    <property type="match status" value="1"/>
</dbReference>
<keyword evidence="8 15" id="KW-0819">tRNA processing</keyword>
<dbReference type="GO" id="GO:0005737">
    <property type="term" value="C:cytoplasm"/>
    <property type="evidence" value="ECO:0007669"/>
    <property type="project" value="UniProtKB-SubCell"/>
</dbReference>
<dbReference type="InterPro" id="IPR000999">
    <property type="entry name" value="RNase_III_dom"/>
</dbReference>
<dbReference type="GO" id="GO:0004525">
    <property type="term" value="F:ribonuclease III activity"/>
    <property type="evidence" value="ECO:0007669"/>
    <property type="project" value="UniProtKB-UniRule"/>
</dbReference>
<keyword evidence="11 15" id="KW-0255">Endonuclease</keyword>
<dbReference type="EMBL" id="JABAFA010000010">
    <property type="protein sequence ID" value="NMD98779.1"/>
    <property type="molecule type" value="Genomic_DNA"/>
</dbReference>
<dbReference type="GO" id="GO:0019843">
    <property type="term" value="F:rRNA binding"/>
    <property type="evidence" value="ECO:0007669"/>
    <property type="project" value="UniProtKB-KW"/>
</dbReference>
<dbReference type="Gene3D" id="3.30.160.20">
    <property type="match status" value="1"/>
</dbReference>
<evidence type="ECO:0000256" key="8">
    <source>
        <dbReference type="ARBA" id="ARBA00022694"/>
    </source>
</evidence>
<keyword evidence="7 15" id="KW-0507">mRNA processing</keyword>
<evidence type="ECO:0000256" key="12">
    <source>
        <dbReference type="ARBA" id="ARBA00022801"/>
    </source>
</evidence>
<keyword evidence="10 15" id="KW-0479">Metal-binding</keyword>
<dbReference type="SMART" id="SM00535">
    <property type="entry name" value="RIBOc"/>
    <property type="match status" value="1"/>
</dbReference>
<dbReference type="InterPro" id="IPR036389">
    <property type="entry name" value="RNase_III_sf"/>
</dbReference>
<dbReference type="Proteomes" id="UP000543804">
    <property type="component" value="Unassembled WGS sequence"/>
</dbReference>
<evidence type="ECO:0000256" key="2">
    <source>
        <dbReference type="ARBA" id="ARBA00004496"/>
    </source>
</evidence>
<reference evidence="19 20" key="1">
    <citation type="submission" date="2020-04" db="EMBL/GenBank/DDBJ databases">
        <authorList>
            <person name="Hitch T.C.A."/>
            <person name="Wylensek D."/>
            <person name="Clavel T."/>
        </authorList>
    </citation>
    <scope>NUCLEOTIDE SEQUENCE [LARGE SCALE GENOMIC DNA]</scope>
    <source>
        <strain evidence="19 20">PG-130-P53-12</strain>
    </source>
</reference>
<comment type="subunit">
    <text evidence="4 15">Homodimer.</text>
</comment>
<comment type="similarity">
    <text evidence="3">Belongs to the ribonuclease III family.</text>
</comment>
<keyword evidence="15" id="KW-0699">rRNA-binding</keyword>
<comment type="caution">
    <text evidence="19">The sequence shown here is derived from an EMBL/GenBank/DDBJ whole genome shotgun (WGS) entry which is preliminary data.</text>
</comment>
<dbReference type="SUPFAM" id="SSF54768">
    <property type="entry name" value="dsRNA-binding domain-like"/>
    <property type="match status" value="1"/>
</dbReference>
<comment type="cofactor">
    <cofactor evidence="15">
        <name>Mg(2+)</name>
        <dbReference type="ChEBI" id="CHEBI:18420"/>
    </cofactor>
</comment>
<dbReference type="GO" id="GO:0046872">
    <property type="term" value="F:metal ion binding"/>
    <property type="evidence" value="ECO:0007669"/>
    <property type="project" value="UniProtKB-KW"/>
</dbReference>
<evidence type="ECO:0000256" key="14">
    <source>
        <dbReference type="ARBA" id="ARBA00022884"/>
    </source>
</evidence>
<evidence type="ECO:0000256" key="10">
    <source>
        <dbReference type="ARBA" id="ARBA00022723"/>
    </source>
</evidence>
<keyword evidence="5 15" id="KW-0963">Cytoplasm</keyword>
<evidence type="ECO:0000259" key="17">
    <source>
        <dbReference type="PROSITE" id="PS50137"/>
    </source>
</evidence>
<dbReference type="PANTHER" id="PTHR11207">
    <property type="entry name" value="RIBONUCLEASE III"/>
    <property type="match status" value="1"/>
</dbReference>
<dbReference type="GO" id="GO:0008033">
    <property type="term" value="P:tRNA processing"/>
    <property type="evidence" value="ECO:0007669"/>
    <property type="project" value="UniProtKB-KW"/>
</dbReference>
<accession>A0A848B3F0</accession>
<evidence type="ECO:0000256" key="3">
    <source>
        <dbReference type="ARBA" id="ARBA00010183"/>
    </source>
</evidence>
<keyword evidence="12 15" id="KW-0378">Hydrolase</keyword>
<dbReference type="HAMAP" id="MF_00104">
    <property type="entry name" value="RNase_III"/>
    <property type="match status" value="1"/>
</dbReference>
<feature type="compositionally biased region" description="Basic and acidic residues" evidence="16">
    <location>
        <begin position="212"/>
        <end position="223"/>
    </location>
</feature>
<feature type="binding site" evidence="15">
    <location>
        <position position="129"/>
    </location>
    <ligand>
        <name>Mg(2+)</name>
        <dbReference type="ChEBI" id="CHEBI:18420"/>
    </ligand>
</feature>
<name>A0A848B3F0_9FIRM</name>
<dbReference type="SUPFAM" id="SSF69065">
    <property type="entry name" value="RNase III domain-like"/>
    <property type="match status" value="1"/>
</dbReference>
<gene>
    <name evidence="15 19" type="primary">rnc</name>
    <name evidence="19" type="ORF">HF878_04665</name>
</gene>
<dbReference type="CDD" id="cd00593">
    <property type="entry name" value="RIBOc"/>
    <property type="match status" value="1"/>
</dbReference>
<protein>
    <recommendedName>
        <fullName evidence="15">Ribonuclease 3</fullName>
        <ecNumber evidence="15">3.1.26.3</ecNumber>
    </recommendedName>
    <alternativeName>
        <fullName evidence="15">Ribonuclease III</fullName>
        <shortName evidence="15">RNase III</shortName>
    </alternativeName>
</protein>
<organism evidence="19 20">
    <name type="scientific">Selenomonas bovis</name>
    <dbReference type="NCBI Taxonomy" id="416586"/>
    <lineage>
        <taxon>Bacteria</taxon>
        <taxon>Bacillati</taxon>
        <taxon>Bacillota</taxon>
        <taxon>Negativicutes</taxon>
        <taxon>Selenomonadales</taxon>
        <taxon>Selenomonadaceae</taxon>
        <taxon>Selenomonas</taxon>
    </lineage>
</organism>
<dbReference type="PROSITE" id="PS50137">
    <property type="entry name" value="DS_RBD"/>
    <property type="match status" value="1"/>
</dbReference>
<comment type="function">
    <text evidence="15">Digests double-stranded RNA. Involved in the processing of primary rRNA transcript to yield the immediate precursors to the large and small rRNAs (23S and 16S). Processes some mRNAs, and tRNAs when they are encoded in the rRNA operon. Processes pre-crRNA and tracrRNA of type II CRISPR loci if present in the organism.</text>
</comment>
<dbReference type="GO" id="GO:0010468">
    <property type="term" value="P:regulation of gene expression"/>
    <property type="evidence" value="ECO:0007669"/>
    <property type="project" value="TreeGrafter"/>
</dbReference>
<keyword evidence="13 15" id="KW-0460">Magnesium</keyword>
<evidence type="ECO:0000256" key="11">
    <source>
        <dbReference type="ARBA" id="ARBA00022759"/>
    </source>
</evidence>
<dbReference type="SMART" id="SM00358">
    <property type="entry name" value="DSRM"/>
    <property type="match status" value="1"/>
</dbReference>
<feature type="domain" description="DRBM" evidence="17">
    <location>
        <begin position="167"/>
        <end position="236"/>
    </location>
</feature>
<evidence type="ECO:0000313" key="19">
    <source>
        <dbReference type="EMBL" id="NMD98779.1"/>
    </source>
</evidence>
<dbReference type="NCBIfam" id="TIGR02191">
    <property type="entry name" value="RNaseIII"/>
    <property type="match status" value="1"/>
</dbReference>
<proteinExistence type="inferred from homology"/>
<keyword evidence="20" id="KW-1185">Reference proteome</keyword>
<dbReference type="EC" id="3.1.26.3" evidence="15"/>
<dbReference type="PROSITE" id="PS50142">
    <property type="entry name" value="RNASE_3_2"/>
    <property type="match status" value="1"/>
</dbReference>
<dbReference type="Pfam" id="PF14622">
    <property type="entry name" value="Ribonucleas_3_3"/>
    <property type="match status" value="1"/>
</dbReference>
<feature type="domain" description="RNase III" evidence="18">
    <location>
        <begin position="12"/>
        <end position="140"/>
    </location>
</feature>
<dbReference type="GO" id="GO:0042802">
    <property type="term" value="F:identical protein binding"/>
    <property type="evidence" value="ECO:0007669"/>
    <property type="project" value="UniProtKB-ARBA"/>
</dbReference>
<evidence type="ECO:0000256" key="1">
    <source>
        <dbReference type="ARBA" id="ARBA00000109"/>
    </source>
</evidence>
<evidence type="ECO:0000256" key="6">
    <source>
        <dbReference type="ARBA" id="ARBA00022552"/>
    </source>
</evidence>
<comment type="subcellular location">
    <subcellularLocation>
        <location evidence="2 15">Cytoplasm</location>
    </subcellularLocation>
</comment>
<feature type="active site" evidence="15">
    <location>
        <position position="57"/>
    </location>
</feature>
<evidence type="ECO:0000259" key="18">
    <source>
        <dbReference type="PROSITE" id="PS50142"/>
    </source>
</evidence>
<evidence type="ECO:0000313" key="20">
    <source>
        <dbReference type="Proteomes" id="UP000543804"/>
    </source>
</evidence>
<evidence type="ECO:0000256" key="5">
    <source>
        <dbReference type="ARBA" id="ARBA00022490"/>
    </source>
</evidence>
<feature type="region of interest" description="Disordered" evidence="16">
    <location>
        <begin position="212"/>
        <end position="236"/>
    </location>
</feature>
<dbReference type="FunFam" id="1.10.1520.10:FF:000001">
    <property type="entry name" value="Ribonuclease 3"/>
    <property type="match status" value="1"/>
</dbReference>
<dbReference type="GO" id="GO:0003725">
    <property type="term" value="F:double-stranded RNA binding"/>
    <property type="evidence" value="ECO:0007669"/>
    <property type="project" value="TreeGrafter"/>
</dbReference>
<dbReference type="InterPro" id="IPR011907">
    <property type="entry name" value="RNase_III"/>
</dbReference>
<dbReference type="Pfam" id="PF00035">
    <property type="entry name" value="dsrm"/>
    <property type="match status" value="1"/>
</dbReference>
<dbReference type="AlphaFoldDB" id="A0A848B3F0"/>
<dbReference type="RefSeq" id="WP_170077344.1">
    <property type="nucleotide sequence ID" value="NZ_JABAFA010000010.1"/>
</dbReference>
<dbReference type="GO" id="GO:0006364">
    <property type="term" value="P:rRNA processing"/>
    <property type="evidence" value="ECO:0007669"/>
    <property type="project" value="UniProtKB-UniRule"/>
</dbReference>
<evidence type="ECO:0000256" key="16">
    <source>
        <dbReference type="SAM" id="MobiDB-lite"/>
    </source>
</evidence>
<keyword evidence="9 15" id="KW-0540">Nuclease</keyword>
<evidence type="ECO:0000256" key="7">
    <source>
        <dbReference type="ARBA" id="ARBA00022664"/>
    </source>
</evidence>
<feature type="binding site" evidence="15">
    <location>
        <position position="126"/>
    </location>
    <ligand>
        <name>Mg(2+)</name>
        <dbReference type="ChEBI" id="CHEBI:18420"/>
    </ligand>
</feature>
<sequence>MNGCSAARKGELLALAQRLGVTFHDIGLLHTALIHTSYANEAQGRVAHNERLEFLGDAVLELASSTYLYTHFPTLPEGELTKTRASIVCSAALAKIAARLGLGEYLLLGHGEEMSGGRARTTNLEDAFEAVLGAIYLDQGWETARDYALRQLAPEFDQVRHGENLQDYKTLLQELVQKTPGSTIAYELLEATGPDHAKHYRYAVVIDGKTCGEGEGSSKKEAEQQAARMALARQKK</sequence>
<feature type="binding site" evidence="15">
    <location>
        <position position="53"/>
    </location>
    <ligand>
        <name>Mg(2+)</name>
        <dbReference type="ChEBI" id="CHEBI:18420"/>
    </ligand>
</feature>
<evidence type="ECO:0000256" key="4">
    <source>
        <dbReference type="ARBA" id="ARBA00011738"/>
    </source>
</evidence>
<feature type="active site" evidence="15">
    <location>
        <position position="129"/>
    </location>
</feature>
<dbReference type="Gene3D" id="1.10.1520.10">
    <property type="entry name" value="Ribonuclease III domain"/>
    <property type="match status" value="1"/>
</dbReference>
<dbReference type="FunFam" id="3.30.160.20:FF:000003">
    <property type="entry name" value="Ribonuclease 3"/>
    <property type="match status" value="1"/>
</dbReference>
<dbReference type="PROSITE" id="PS00517">
    <property type="entry name" value="RNASE_3_1"/>
    <property type="match status" value="1"/>
</dbReference>
<evidence type="ECO:0000256" key="13">
    <source>
        <dbReference type="ARBA" id="ARBA00022842"/>
    </source>
</evidence>